<dbReference type="PANTHER" id="PTHR23279:SF46">
    <property type="entry name" value="DEFECTIVE PROBOSCIS EXTENSION RESPONSE 10, ISOFORM A-RELATED"/>
    <property type="match status" value="1"/>
</dbReference>
<evidence type="ECO:0000313" key="3">
    <source>
        <dbReference type="EMBL" id="KAK4029760.1"/>
    </source>
</evidence>
<dbReference type="InterPro" id="IPR013106">
    <property type="entry name" value="Ig_V-set"/>
</dbReference>
<dbReference type="InterPro" id="IPR003598">
    <property type="entry name" value="Ig_sub2"/>
</dbReference>
<dbReference type="Proteomes" id="UP001234178">
    <property type="component" value="Unassembled WGS sequence"/>
</dbReference>
<dbReference type="EMBL" id="JAOYFB010000039">
    <property type="protein sequence ID" value="KAK4029760.1"/>
    <property type="molecule type" value="Genomic_DNA"/>
</dbReference>
<organism evidence="3 4">
    <name type="scientific">Daphnia magna</name>
    <dbReference type="NCBI Taxonomy" id="35525"/>
    <lineage>
        <taxon>Eukaryota</taxon>
        <taxon>Metazoa</taxon>
        <taxon>Ecdysozoa</taxon>
        <taxon>Arthropoda</taxon>
        <taxon>Crustacea</taxon>
        <taxon>Branchiopoda</taxon>
        <taxon>Diplostraca</taxon>
        <taxon>Cladocera</taxon>
        <taxon>Anomopoda</taxon>
        <taxon>Daphniidae</taxon>
        <taxon>Daphnia</taxon>
    </lineage>
</organism>
<dbReference type="SMART" id="SM00409">
    <property type="entry name" value="IG"/>
    <property type="match status" value="2"/>
</dbReference>
<reference evidence="3 4" key="1">
    <citation type="journal article" date="2023" name="Nucleic Acids Res.">
        <title>The hologenome of Daphnia magna reveals possible DNA methylation and microbiome-mediated evolution of the host genome.</title>
        <authorList>
            <person name="Chaturvedi A."/>
            <person name="Li X."/>
            <person name="Dhandapani V."/>
            <person name="Marshall H."/>
            <person name="Kissane S."/>
            <person name="Cuenca-Cambronero M."/>
            <person name="Asole G."/>
            <person name="Calvet F."/>
            <person name="Ruiz-Romero M."/>
            <person name="Marangio P."/>
            <person name="Guigo R."/>
            <person name="Rago D."/>
            <person name="Mirbahai L."/>
            <person name="Eastwood N."/>
            <person name="Colbourne J.K."/>
            <person name="Zhou J."/>
            <person name="Mallon E."/>
            <person name="Orsini L."/>
        </authorList>
    </citation>
    <scope>NUCLEOTIDE SEQUENCE [LARGE SCALE GENOMIC DNA]</scope>
    <source>
        <strain evidence="3">LRV0_1</strain>
    </source>
</reference>
<dbReference type="SMART" id="SM00406">
    <property type="entry name" value="IGv"/>
    <property type="match status" value="1"/>
</dbReference>
<dbReference type="InterPro" id="IPR013783">
    <property type="entry name" value="Ig-like_fold"/>
</dbReference>
<keyword evidence="4" id="KW-1185">Reference proteome</keyword>
<protein>
    <recommendedName>
        <fullName evidence="2">Ig-like domain-containing protein</fullName>
    </recommendedName>
</protein>
<sequence length="395" mass="43202">MTFETVTIELGGIESRSVGGETVRWISECDVAFKGAAAATVASTAAIEQKTEANKSFPFLDAAGLLLAQADEPYHQQQHPQQEQLNDVATPSQMDLSTGLMGLDSANTDEHQSGPAGSPGSESGPLFDPTTERNVTVLVGRTANLHCRVRYLGNRTVSWIRHRDVHILTVGRYTYASDQRFTIVKSRPTEDWTLQIKFTQARDAGLYECQVSTQPHRSQFIRLNVVDDSPVGDQGHAATASKSSKLGKKNHAQYPPKAVILGGPEFHVDVGSHVNLTCIVQFSPEPPEYVFWHHHDQELRHDSSRGGVAIVTDKTNPVTSTSLLLRQVRLSDSGKYSCTPSNADPASVTLHVLQGERPAAMQSNTGVSSHSIRSILLFLPLGFVWLDCRLVAWIT</sequence>
<dbReference type="SUPFAM" id="SSF48726">
    <property type="entry name" value="Immunoglobulin"/>
    <property type="match status" value="2"/>
</dbReference>
<dbReference type="InterPro" id="IPR036179">
    <property type="entry name" value="Ig-like_dom_sf"/>
</dbReference>
<dbReference type="InterPro" id="IPR007110">
    <property type="entry name" value="Ig-like_dom"/>
</dbReference>
<feature type="domain" description="Ig-like" evidence="2">
    <location>
        <begin position="125"/>
        <end position="222"/>
    </location>
</feature>
<evidence type="ECO:0000259" key="2">
    <source>
        <dbReference type="PROSITE" id="PS50835"/>
    </source>
</evidence>
<dbReference type="InterPro" id="IPR037448">
    <property type="entry name" value="Zig-8"/>
</dbReference>
<dbReference type="InterPro" id="IPR003599">
    <property type="entry name" value="Ig_sub"/>
</dbReference>
<feature type="compositionally biased region" description="Low complexity" evidence="1">
    <location>
        <begin position="113"/>
        <end position="125"/>
    </location>
</feature>
<dbReference type="Pfam" id="PF07686">
    <property type="entry name" value="V-set"/>
    <property type="match status" value="1"/>
</dbReference>
<proteinExistence type="predicted"/>
<dbReference type="SMART" id="SM00408">
    <property type="entry name" value="IGc2"/>
    <property type="match status" value="2"/>
</dbReference>
<dbReference type="CDD" id="cd00099">
    <property type="entry name" value="IgV"/>
    <property type="match status" value="1"/>
</dbReference>
<dbReference type="PROSITE" id="PS50835">
    <property type="entry name" value="IG_LIKE"/>
    <property type="match status" value="2"/>
</dbReference>
<dbReference type="PANTHER" id="PTHR23279">
    <property type="entry name" value="DEFECTIVE PROBOSCIS EXTENSION RESPONSE DPR -RELATED"/>
    <property type="match status" value="1"/>
</dbReference>
<comment type="caution">
    <text evidence="3">The sequence shown here is derived from an EMBL/GenBank/DDBJ whole genome shotgun (WGS) entry which is preliminary data.</text>
</comment>
<dbReference type="Gene3D" id="2.60.40.10">
    <property type="entry name" value="Immunoglobulins"/>
    <property type="match status" value="2"/>
</dbReference>
<feature type="domain" description="Ig-like" evidence="2">
    <location>
        <begin position="256"/>
        <end position="349"/>
    </location>
</feature>
<accession>A0ABR0AXF2</accession>
<dbReference type="Pfam" id="PF00047">
    <property type="entry name" value="ig"/>
    <property type="match status" value="1"/>
</dbReference>
<evidence type="ECO:0000256" key="1">
    <source>
        <dbReference type="SAM" id="MobiDB-lite"/>
    </source>
</evidence>
<name>A0ABR0AXF2_9CRUS</name>
<dbReference type="InterPro" id="IPR013151">
    <property type="entry name" value="Immunoglobulin_dom"/>
</dbReference>
<gene>
    <name evidence="3" type="ORF">OUZ56_022726</name>
</gene>
<evidence type="ECO:0000313" key="4">
    <source>
        <dbReference type="Proteomes" id="UP001234178"/>
    </source>
</evidence>
<dbReference type="CDD" id="cd00096">
    <property type="entry name" value="Ig"/>
    <property type="match status" value="1"/>
</dbReference>
<feature type="region of interest" description="Disordered" evidence="1">
    <location>
        <begin position="96"/>
        <end position="129"/>
    </location>
</feature>